<name>A0A4Z1PM42_9PEZI</name>
<organism evidence="1 2">
    <name type="scientific">Venturia nashicola</name>
    <dbReference type="NCBI Taxonomy" id="86259"/>
    <lineage>
        <taxon>Eukaryota</taxon>
        <taxon>Fungi</taxon>
        <taxon>Dikarya</taxon>
        <taxon>Ascomycota</taxon>
        <taxon>Pezizomycotina</taxon>
        <taxon>Dothideomycetes</taxon>
        <taxon>Pleosporomycetidae</taxon>
        <taxon>Venturiales</taxon>
        <taxon>Venturiaceae</taxon>
        <taxon>Venturia</taxon>
    </lineage>
</organism>
<accession>A0A4Z1PM42</accession>
<sequence length="272" mass="31554">MYSQDSFDNSAPKAVWVVDEGTADGITRRFVLRKEIRTPKTAQSDDKTETYAKFAMIFGSHNDTATRPQKHRRLSVLDECEEEVESERRDTMYEEVWDDSILQSVIDMQALDSYLEPFGQKTSMKRNSWKNRFSSSSLTINTSPGQTGNLDSPISDRAIIKTVTHTTVSQRETPTSHHQGTEDSWKEIIDKKPTNTTFSTCLELERERISQLFDDDLHQTRLMLIREKYVLPEHRHVFRGSNDSGLRLIAGNIQYRIRILNHKFTSLWTRCM</sequence>
<comment type="caution">
    <text evidence="1">The sequence shown here is derived from an EMBL/GenBank/DDBJ whole genome shotgun (WGS) entry which is preliminary data.</text>
</comment>
<proteinExistence type="predicted"/>
<evidence type="ECO:0000313" key="1">
    <source>
        <dbReference type="EMBL" id="TID27096.1"/>
    </source>
</evidence>
<reference evidence="1 2" key="1">
    <citation type="submission" date="2019-04" db="EMBL/GenBank/DDBJ databases">
        <title>High contiguity whole genome sequence and gene annotation resource for two Venturia nashicola isolates.</title>
        <authorList>
            <person name="Prokchorchik M."/>
            <person name="Won K."/>
            <person name="Lee Y."/>
            <person name="Choi E.D."/>
            <person name="Segonzac C."/>
            <person name="Sohn K.H."/>
        </authorList>
    </citation>
    <scope>NUCLEOTIDE SEQUENCE [LARGE SCALE GENOMIC DNA]</scope>
    <source>
        <strain evidence="1 2">PRI2</strain>
    </source>
</reference>
<protein>
    <submittedName>
        <fullName evidence="1">Uncharacterized protein</fullName>
    </submittedName>
</protein>
<dbReference type="AlphaFoldDB" id="A0A4Z1PM42"/>
<keyword evidence="2" id="KW-1185">Reference proteome</keyword>
<gene>
    <name evidence="1" type="ORF">E6O75_ATG01589</name>
</gene>
<dbReference type="EMBL" id="SNSC02000002">
    <property type="protein sequence ID" value="TID27096.1"/>
    <property type="molecule type" value="Genomic_DNA"/>
</dbReference>
<evidence type="ECO:0000313" key="2">
    <source>
        <dbReference type="Proteomes" id="UP000298493"/>
    </source>
</evidence>
<dbReference type="Proteomes" id="UP000298493">
    <property type="component" value="Unassembled WGS sequence"/>
</dbReference>